<feature type="transmembrane region" description="Helical" evidence="1">
    <location>
        <begin position="237"/>
        <end position="257"/>
    </location>
</feature>
<dbReference type="InterPro" id="IPR007354">
    <property type="entry name" value="CruF-like"/>
</dbReference>
<feature type="transmembrane region" description="Helical" evidence="1">
    <location>
        <begin position="185"/>
        <end position="203"/>
    </location>
</feature>
<sequence length="263" mass="27023">MVRLEDRTVREGARRRADGYAVAGAGFLASMVAAQVASGVGAEPVRWINPVVGALAAAAGCFAASRRGSARAAGAVATAMALGHTAERIGVRTGLPFGRYTYTPVLRPQVGGVPVTVAVAWSGMGLAAHAVAAVLVPGRRPVRRAAVGALALTAWDAFLDPQMLRHDLWRWARRGAYRGVPASNFAGWLGVSALLMAVTEAWVGGPDAPAGLVATYGLMAVMETLAFAVVFEPRDPVVAVAGGVAMGAFAVPAAVLTGRRRTS</sequence>
<accession>A0A6I4MMU7</accession>
<dbReference type="Proteomes" id="UP000462055">
    <property type="component" value="Unassembled WGS sequence"/>
</dbReference>
<keyword evidence="1" id="KW-0812">Transmembrane</keyword>
<evidence type="ECO:0000313" key="3">
    <source>
        <dbReference type="Proteomes" id="UP000462055"/>
    </source>
</evidence>
<keyword evidence="3" id="KW-1185">Reference proteome</keyword>
<keyword evidence="1" id="KW-0472">Membrane</keyword>
<feature type="transmembrane region" description="Helical" evidence="1">
    <location>
        <begin position="111"/>
        <end position="136"/>
    </location>
</feature>
<dbReference type="AlphaFoldDB" id="A0A6I4MMU7"/>
<evidence type="ECO:0000313" key="2">
    <source>
        <dbReference type="EMBL" id="MWA05434.1"/>
    </source>
</evidence>
<gene>
    <name evidence="2" type="ORF">F8568_034740</name>
</gene>
<dbReference type="EMBL" id="WBMS02000037">
    <property type="protein sequence ID" value="MWA05434.1"/>
    <property type="molecule type" value="Genomic_DNA"/>
</dbReference>
<comment type="caution">
    <text evidence="2">The sequence shown here is derived from an EMBL/GenBank/DDBJ whole genome shotgun (WGS) entry which is preliminary data.</text>
</comment>
<dbReference type="PANTHER" id="PTHR39419:SF1">
    <property type="entry name" value="SLL0814 PROTEIN"/>
    <property type="match status" value="1"/>
</dbReference>
<proteinExistence type="predicted"/>
<feature type="transmembrane region" description="Helical" evidence="1">
    <location>
        <begin position="20"/>
        <end position="41"/>
    </location>
</feature>
<reference evidence="2" key="1">
    <citation type="submission" date="2019-12" db="EMBL/GenBank/DDBJ databases">
        <title>Actinomadura physcomitrii sp. nov., a novel actinomycete isolated from moss [Physcomitrium sphaericum (Ludw) Fuernr].</title>
        <authorList>
            <person name="Zhuang X."/>
        </authorList>
    </citation>
    <scope>NUCLEOTIDE SEQUENCE [LARGE SCALE GENOMIC DNA]</scope>
    <source>
        <strain evidence="2">LD22</strain>
    </source>
</reference>
<organism evidence="2 3">
    <name type="scientific">Actinomadura physcomitrii</name>
    <dbReference type="NCBI Taxonomy" id="2650748"/>
    <lineage>
        <taxon>Bacteria</taxon>
        <taxon>Bacillati</taxon>
        <taxon>Actinomycetota</taxon>
        <taxon>Actinomycetes</taxon>
        <taxon>Streptosporangiales</taxon>
        <taxon>Thermomonosporaceae</taxon>
        <taxon>Actinomadura</taxon>
    </lineage>
</organism>
<dbReference type="PANTHER" id="PTHR39419">
    <property type="entry name" value="SLL0814 PROTEIN"/>
    <property type="match status" value="1"/>
</dbReference>
<feature type="transmembrane region" description="Helical" evidence="1">
    <location>
        <begin position="210"/>
        <end position="231"/>
    </location>
</feature>
<name>A0A6I4MMU7_9ACTN</name>
<evidence type="ECO:0000256" key="1">
    <source>
        <dbReference type="SAM" id="Phobius"/>
    </source>
</evidence>
<dbReference type="Pfam" id="PF04240">
    <property type="entry name" value="Caroten_synth"/>
    <property type="match status" value="1"/>
</dbReference>
<protein>
    <submittedName>
        <fullName evidence="2">Carotenoid biosynthesis protein</fullName>
    </submittedName>
</protein>
<keyword evidence="1" id="KW-1133">Transmembrane helix</keyword>